<evidence type="ECO:0000256" key="5">
    <source>
        <dbReference type="PIRSR" id="PIRSR602081-1"/>
    </source>
</evidence>
<feature type="binding site" evidence="5">
    <location>
        <begin position="269"/>
        <end position="273"/>
    </location>
    <ligand>
        <name>FAD</name>
        <dbReference type="ChEBI" id="CHEBI:57692"/>
    </ligand>
</feature>
<comment type="cofactor">
    <cofactor evidence="5 7">
        <name>FAD</name>
        <dbReference type="ChEBI" id="CHEBI:57692"/>
    </cofactor>
    <text evidence="5 7">Binds 1 FAD per subunit.</text>
</comment>
<feature type="compositionally biased region" description="Gly residues" evidence="8">
    <location>
        <begin position="489"/>
        <end position="503"/>
    </location>
</feature>
<sequence length="548" mass="60296">MAAAARRTGAARAHALWFRCDLRLDDHPALHAACEGAEALVPVYVFDPAKHNVPTLAGARKSGARRSRFLLESVACLRRQLESKGSGLAVALGRPEEVLPGLCGGCQRTFATQGVCTEERAEEARVAKRLPGGELKKLWGGTLYMPEECGCNPKGAPLLFTAFKNRAEGRGRICEPLEAPRRLPPLPSPEAAEAGEQLREALRFLPTLQQLGYPAEEAEAALEDDPRGVMPFEGGEVAGLQRLQSWMFDSDKLREYFEIRNGMLGEGYSSKFSPWLAHGCISPRRVWKEAQRYERERVKNKSTYWLIFELTWRDFFVYMGWGQGSKLFVPGGITGDKTPWKGTKEALECWKEGRTGDPLVDANMIELKTTGWMSNRGRQNVASYLIFDLGVDWRYGAAHFEELLLDYDPCSNWGNWVAAAGLTGQRVNRFNTKKQLNDYDPRREYVDHWLKRRSTRTVILKAAAEAGEEAGGKVGGKASGKAGGKDGGKGSGKAGGKAGGKSGRGASSAVSYYGGESAAGQQEDSSGYTKKRRWQTKSPEVRETYQGA</sequence>
<dbReference type="PANTHER" id="PTHR11455:SF22">
    <property type="entry name" value="CRYPTOCHROME DASH"/>
    <property type="match status" value="1"/>
</dbReference>
<evidence type="ECO:0000256" key="6">
    <source>
        <dbReference type="PIRSR" id="PIRSR602081-2"/>
    </source>
</evidence>
<comment type="similarity">
    <text evidence="1 7">Belongs to the DNA photolyase class-1 family.</text>
</comment>
<dbReference type="InterPro" id="IPR005101">
    <property type="entry name" value="Cryptochr/Photolyase_FAD-bd"/>
</dbReference>
<comment type="function">
    <text evidence="7">May have a photoreceptor function.</text>
</comment>
<proteinExistence type="evidence at transcript level"/>
<feature type="site" description="Electron transfer via tryptophanyl radical" evidence="6">
    <location>
        <position position="393"/>
    </location>
</feature>
<dbReference type="PANTHER" id="PTHR11455">
    <property type="entry name" value="CRYPTOCHROME"/>
    <property type="match status" value="1"/>
</dbReference>
<evidence type="ECO:0000256" key="8">
    <source>
        <dbReference type="SAM" id="MobiDB-lite"/>
    </source>
</evidence>
<keyword evidence="2 5" id="KW-0285">Flavoprotein</keyword>
<feature type="site" description="Electron transfer via tryptophanyl radical" evidence="6">
    <location>
        <position position="340"/>
    </location>
</feature>
<comment type="cofactor">
    <cofactor evidence="7">
        <name>(6R)-5,10-methylene-5,6,7,8-tetrahydrofolate</name>
        <dbReference type="ChEBI" id="CHEBI:15636"/>
    </cofactor>
    <text evidence="7">Binds 1 5,10-methenyltetrahydrofolate (MTHF) per subunit.</text>
</comment>
<feature type="binding site" evidence="5">
    <location>
        <begin position="309"/>
        <end position="316"/>
    </location>
    <ligand>
        <name>FAD</name>
        <dbReference type="ChEBI" id="CHEBI:57692"/>
    </ligand>
</feature>
<dbReference type="Gene3D" id="3.40.50.620">
    <property type="entry name" value="HUPs"/>
    <property type="match status" value="1"/>
</dbReference>
<dbReference type="Pfam" id="PF03441">
    <property type="entry name" value="FAD_binding_7"/>
    <property type="match status" value="1"/>
</dbReference>
<dbReference type="NCBIfam" id="TIGR02765">
    <property type="entry name" value="crypto_DASH"/>
    <property type="match status" value="1"/>
</dbReference>
<dbReference type="GO" id="GO:0071949">
    <property type="term" value="F:FAD binding"/>
    <property type="evidence" value="ECO:0007669"/>
    <property type="project" value="TreeGrafter"/>
</dbReference>
<dbReference type="PROSITE" id="PS51645">
    <property type="entry name" value="PHR_CRY_ALPHA_BETA"/>
    <property type="match status" value="1"/>
</dbReference>
<keyword evidence="3 5" id="KW-0274">FAD</keyword>
<organism evidence="10">
    <name type="scientific">Lingulaulax polyedra</name>
    <name type="common">Dinoflagellate</name>
    <name type="synonym">Lingulodinium polyedra</name>
    <dbReference type="NCBI Taxonomy" id="160621"/>
    <lineage>
        <taxon>Eukaryota</taxon>
        <taxon>Sar</taxon>
        <taxon>Alveolata</taxon>
        <taxon>Dinophyceae</taxon>
        <taxon>Gonyaulacales</taxon>
        <taxon>Lingulodiniaceae</taxon>
        <taxon>Lingulaulax</taxon>
    </lineage>
</organism>
<keyword evidence="4 7" id="KW-0157">Chromophore</keyword>
<dbReference type="PRINTS" id="PR00147">
    <property type="entry name" value="DNAPHOTLYASE"/>
</dbReference>
<dbReference type="SUPFAM" id="SSF48173">
    <property type="entry name" value="Cryptochrome/photolyase FAD-binding domain"/>
    <property type="match status" value="1"/>
</dbReference>
<feature type="compositionally biased region" description="Basic and acidic residues" evidence="8">
    <location>
        <begin position="539"/>
        <end position="548"/>
    </location>
</feature>
<dbReference type="InterPro" id="IPR002081">
    <property type="entry name" value="Cryptochrome/DNA_photolyase_1"/>
</dbReference>
<evidence type="ECO:0000256" key="2">
    <source>
        <dbReference type="ARBA" id="ARBA00022630"/>
    </source>
</evidence>
<feature type="site" description="Electron transfer via tryptophanyl radical" evidence="6">
    <location>
        <position position="416"/>
    </location>
</feature>
<feature type="binding site" evidence="5">
    <location>
        <begin position="406"/>
        <end position="408"/>
    </location>
    <ligand>
        <name>FAD</name>
        <dbReference type="ChEBI" id="CHEBI:57692"/>
    </ligand>
</feature>
<name>A0A516AG12_LINPO</name>
<evidence type="ECO:0000256" key="3">
    <source>
        <dbReference type="ARBA" id="ARBA00022827"/>
    </source>
</evidence>
<dbReference type="InterPro" id="IPR014133">
    <property type="entry name" value="Cry_DASH"/>
</dbReference>
<evidence type="ECO:0000256" key="4">
    <source>
        <dbReference type="ARBA" id="ARBA00022991"/>
    </source>
</evidence>
<dbReference type="AlphaFoldDB" id="A0A516AG12"/>
<dbReference type="SUPFAM" id="SSF52425">
    <property type="entry name" value="Cryptochrome/photolyase, N-terminal domain"/>
    <property type="match status" value="1"/>
</dbReference>
<dbReference type="GO" id="GO:0003904">
    <property type="term" value="F:deoxyribodipyrimidine photo-lyase activity"/>
    <property type="evidence" value="ECO:0007669"/>
    <property type="project" value="TreeGrafter"/>
</dbReference>
<accession>A0A516AG12</accession>
<dbReference type="Gene3D" id="1.25.40.80">
    <property type="match status" value="1"/>
</dbReference>
<evidence type="ECO:0000259" key="9">
    <source>
        <dbReference type="PROSITE" id="PS51645"/>
    </source>
</evidence>
<dbReference type="GO" id="GO:0000719">
    <property type="term" value="P:photoreactive repair"/>
    <property type="evidence" value="ECO:0007669"/>
    <property type="project" value="TreeGrafter"/>
</dbReference>
<reference evidence="10" key="1">
    <citation type="journal article" date="2019" name="Microorganisms">
        <title>DNA Damage Response Pathways in Dinoflagellates.</title>
        <authorList>
            <person name="Li C."/>
            <person name="Wong J."/>
        </authorList>
    </citation>
    <scope>NUCLEOTIDE SEQUENCE</scope>
</reference>
<dbReference type="InterPro" id="IPR036155">
    <property type="entry name" value="Crypto/Photolyase_N_sf"/>
</dbReference>
<feature type="domain" description="Photolyase/cryptochrome alpha/beta" evidence="9">
    <location>
        <begin position="12"/>
        <end position="143"/>
    </location>
</feature>
<dbReference type="Gene3D" id="1.10.579.10">
    <property type="entry name" value="DNA Cyclobutane Dipyrimidine Photolyase, subunit A, domain 3"/>
    <property type="match status" value="1"/>
</dbReference>
<feature type="binding site" evidence="5">
    <location>
        <position position="256"/>
    </location>
    <ligand>
        <name>FAD</name>
        <dbReference type="ChEBI" id="CHEBI:57692"/>
    </ligand>
</feature>
<dbReference type="EMBL" id="MN125781">
    <property type="protein sequence ID" value="QDO16248.1"/>
    <property type="molecule type" value="mRNA"/>
</dbReference>
<dbReference type="Pfam" id="PF00875">
    <property type="entry name" value="DNA_photolyase"/>
    <property type="match status" value="1"/>
</dbReference>
<evidence type="ECO:0000256" key="1">
    <source>
        <dbReference type="ARBA" id="ARBA00005862"/>
    </source>
</evidence>
<dbReference type="InterPro" id="IPR036134">
    <property type="entry name" value="Crypto/Photolyase_FAD-like_sf"/>
</dbReference>
<dbReference type="GO" id="GO:0003677">
    <property type="term" value="F:DNA binding"/>
    <property type="evidence" value="ECO:0007669"/>
    <property type="project" value="TreeGrafter"/>
</dbReference>
<evidence type="ECO:0000256" key="7">
    <source>
        <dbReference type="RuleBase" id="RU367151"/>
    </source>
</evidence>
<feature type="compositionally biased region" description="Gly residues" evidence="8">
    <location>
        <begin position="472"/>
        <end position="482"/>
    </location>
</feature>
<feature type="compositionally biased region" description="Polar residues" evidence="8">
    <location>
        <begin position="519"/>
        <end position="528"/>
    </location>
</feature>
<dbReference type="InterPro" id="IPR014729">
    <property type="entry name" value="Rossmann-like_a/b/a_fold"/>
</dbReference>
<feature type="region of interest" description="Disordered" evidence="8">
    <location>
        <begin position="470"/>
        <end position="548"/>
    </location>
</feature>
<protein>
    <recommendedName>
        <fullName evidence="7">Cryptochrome DASH</fullName>
    </recommendedName>
</protein>
<evidence type="ECO:0000313" key="10">
    <source>
        <dbReference type="EMBL" id="QDO16248.1"/>
    </source>
</evidence>
<dbReference type="InterPro" id="IPR006050">
    <property type="entry name" value="DNA_photolyase_N"/>
</dbReference>